<gene>
    <name evidence="22" type="ORF">PHATRDRAFT_13664</name>
</gene>
<sequence>DKKFKKKRPRDARIDSAAKVCLAIIRGESCPYGDGCRFSHDMKEFMASRPEDINNKILGSVCPYIELYGYCVYGAMCRLGASHINMSTGENIRKDIDGPKPKPILNTLPKEVQIQLRKKSYPFKHQRYNERGGKNSRETTAPKDTEKVTDDALEPPSNTSAEEGRASSSIDMSPLPDRTRKLIDFSKKVYVAPLTTVGNLPFRRIMKKFGADITCGEMAVATNLLSGQSSEWALLKRHPEEDIFGVQIAAGYPDVFARTCELIENEMNVDFVDLNLGCPLDIVCNKGSGAALMMRDKRLRSSVEGILETLTCPISIKMRTGWEMTKPFAHNLVQKIQSWGLDGISAVMIHGRSRLQRYAKEADWDYISMVAKSQDMSLTTIPVIGNGDIFSYQDFEEKIAREGVNSCAMLARGALIKPWLPTEIKERRHWDISASERLDILKDFARFGMEHWGTDQQGINNCRRFLLEWLSFLHRYCPVGLLEVLPQHMNQRPPAYICGRSDLETLLLSPDSSDWIKISEMLLGPVPDGFRFEPKHKAKGFKSEG</sequence>
<feature type="region of interest" description="Disordered" evidence="20">
    <location>
        <begin position="125"/>
        <end position="174"/>
    </location>
</feature>
<dbReference type="AlphaFoldDB" id="B7G230"/>
<keyword evidence="6 19" id="KW-0819">tRNA processing</keyword>
<dbReference type="KEGG" id="pti:PHATRDRAFT_13664"/>
<evidence type="ECO:0000256" key="17">
    <source>
        <dbReference type="ARBA" id="ARBA00049513"/>
    </source>
</evidence>
<feature type="compositionally biased region" description="Polar residues" evidence="20">
    <location>
        <begin position="156"/>
        <end position="171"/>
    </location>
</feature>
<comment type="catalytic activity">
    <reaction evidence="16">
        <text>a 5,6-dihydrouridine in mRNA + NADP(+) = a uridine in mRNA + NADPH + H(+)</text>
        <dbReference type="Rhea" id="RHEA:69855"/>
        <dbReference type="Rhea" id="RHEA-COMP:14658"/>
        <dbReference type="Rhea" id="RHEA-COMP:17789"/>
        <dbReference type="ChEBI" id="CHEBI:15378"/>
        <dbReference type="ChEBI" id="CHEBI:57783"/>
        <dbReference type="ChEBI" id="CHEBI:58349"/>
        <dbReference type="ChEBI" id="CHEBI:65315"/>
        <dbReference type="ChEBI" id="CHEBI:74443"/>
    </reaction>
    <physiologicalReaction direction="right-to-left" evidence="16">
        <dbReference type="Rhea" id="RHEA:69857"/>
    </physiologicalReaction>
</comment>
<comment type="catalytic activity">
    <reaction evidence="14">
        <text>5,6-dihydrouridine(47) in tRNA + NAD(+) = uridine(47) in tRNA + NADH + H(+)</text>
        <dbReference type="Rhea" id="RHEA:53364"/>
        <dbReference type="Rhea" id="RHEA-COMP:13539"/>
        <dbReference type="Rhea" id="RHEA-COMP:13540"/>
        <dbReference type="ChEBI" id="CHEBI:15378"/>
        <dbReference type="ChEBI" id="CHEBI:57540"/>
        <dbReference type="ChEBI" id="CHEBI:57945"/>
        <dbReference type="ChEBI" id="CHEBI:65315"/>
        <dbReference type="ChEBI" id="CHEBI:74443"/>
        <dbReference type="EC" id="1.3.1.89"/>
    </reaction>
    <physiologicalReaction direction="right-to-left" evidence="14">
        <dbReference type="Rhea" id="RHEA:53366"/>
    </physiologicalReaction>
</comment>
<comment type="catalytic activity">
    <reaction evidence="15">
        <text>a 5,6-dihydrouridine in mRNA + NAD(+) = a uridine in mRNA + NADH + H(+)</text>
        <dbReference type="Rhea" id="RHEA:69851"/>
        <dbReference type="Rhea" id="RHEA-COMP:14658"/>
        <dbReference type="Rhea" id="RHEA-COMP:17789"/>
        <dbReference type="ChEBI" id="CHEBI:15378"/>
        <dbReference type="ChEBI" id="CHEBI:57540"/>
        <dbReference type="ChEBI" id="CHEBI:57945"/>
        <dbReference type="ChEBI" id="CHEBI:65315"/>
        <dbReference type="ChEBI" id="CHEBI:74443"/>
    </reaction>
    <physiologicalReaction direction="right-to-left" evidence="15">
        <dbReference type="Rhea" id="RHEA:69853"/>
    </physiologicalReaction>
</comment>
<evidence type="ECO:0000256" key="11">
    <source>
        <dbReference type="ARBA" id="ARBA00022857"/>
    </source>
</evidence>
<keyword evidence="7 18" id="KW-0479">Metal-binding</keyword>
<evidence type="ECO:0000256" key="3">
    <source>
        <dbReference type="ARBA" id="ARBA00022630"/>
    </source>
</evidence>
<feature type="zinc finger region" description="C3H1-type" evidence="18">
    <location>
        <begin position="15"/>
        <end position="43"/>
    </location>
</feature>
<reference evidence="23" key="2">
    <citation type="submission" date="2008-08" db="EMBL/GenBank/DDBJ databases">
        <authorList>
            <consortium name="Diatom Consortium"/>
            <person name="Grigoriev I."/>
            <person name="Grimwood J."/>
            <person name="Kuo A."/>
            <person name="Otillar R.P."/>
            <person name="Salamov A."/>
            <person name="Detter J.C."/>
            <person name="Lindquist E."/>
            <person name="Shapiro H."/>
            <person name="Lucas S."/>
            <person name="Glavina del Rio T."/>
            <person name="Pitluck S."/>
            <person name="Rokhsar D."/>
            <person name="Bowler C."/>
        </authorList>
    </citation>
    <scope>GENOME REANNOTATION</scope>
    <source>
        <strain evidence="23">CCAP 1055/1</strain>
    </source>
</reference>
<accession>B7G230</accession>
<dbReference type="eggNOG" id="KOG2333">
    <property type="taxonomic scope" value="Eukaryota"/>
</dbReference>
<dbReference type="Gene3D" id="3.20.20.70">
    <property type="entry name" value="Aldolase class I"/>
    <property type="match status" value="1"/>
</dbReference>
<keyword evidence="4 19" id="KW-0288">FMN</keyword>
<keyword evidence="12 19" id="KW-0560">Oxidoreductase</keyword>
<keyword evidence="10 18" id="KW-0862">Zinc</keyword>
<dbReference type="Pfam" id="PF01207">
    <property type="entry name" value="Dus"/>
    <property type="match status" value="1"/>
</dbReference>
<dbReference type="EMBL" id="CM000614">
    <property type="protein sequence ID" value="EEC47063.1"/>
    <property type="molecule type" value="Genomic_DNA"/>
</dbReference>
<dbReference type="InterPro" id="IPR013785">
    <property type="entry name" value="Aldolase_TIM"/>
</dbReference>
<evidence type="ECO:0000256" key="15">
    <source>
        <dbReference type="ARBA" id="ARBA00048342"/>
    </source>
</evidence>
<dbReference type="PROSITE" id="PS50103">
    <property type="entry name" value="ZF_C3H1"/>
    <property type="match status" value="1"/>
</dbReference>
<evidence type="ECO:0000256" key="12">
    <source>
        <dbReference type="ARBA" id="ARBA00023002"/>
    </source>
</evidence>
<dbReference type="Gene3D" id="4.10.1000.10">
    <property type="entry name" value="Zinc finger, CCCH-type"/>
    <property type="match status" value="1"/>
</dbReference>
<comment type="catalytic activity">
    <reaction evidence="17">
        <text>5,6-dihydrouridine(47) in tRNA + NADP(+) = uridine(47) in tRNA + NADPH + H(+)</text>
        <dbReference type="Rhea" id="RHEA:53360"/>
        <dbReference type="Rhea" id="RHEA-COMP:13539"/>
        <dbReference type="Rhea" id="RHEA-COMP:13540"/>
        <dbReference type="ChEBI" id="CHEBI:15378"/>
        <dbReference type="ChEBI" id="CHEBI:57783"/>
        <dbReference type="ChEBI" id="CHEBI:58349"/>
        <dbReference type="ChEBI" id="CHEBI:65315"/>
        <dbReference type="ChEBI" id="CHEBI:74443"/>
        <dbReference type="EC" id="1.3.1.89"/>
    </reaction>
    <physiologicalReaction direction="right-to-left" evidence="17">
        <dbReference type="Rhea" id="RHEA:53362"/>
    </physiologicalReaction>
</comment>
<dbReference type="Proteomes" id="UP000000759">
    <property type="component" value="Chromosome 12"/>
</dbReference>
<dbReference type="FunFam" id="3.20.20.70:FF:000067">
    <property type="entry name" value="tRNA-dihydrouridine(47) synthase [NAD(P)(+)]"/>
    <property type="match status" value="1"/>
</dbReference>
<evidence type="ECO:0000256" key="16">
    <source>
        <dbReference type="ARBA" id="ARBA00049447"/>
    </source>
</evidence>
<evidence type="ECO:0000259" key="21">
    <source>
        <dbReference type="PROSITE" id="PS50103"/>
    </source>
</evidence>
<evidence type="ECO:0000256" key="18">
    <source>
        <dbReference type="PROSITE-ProRule" id="PRU00723"/>
    </source>
</evidence>
<feature type="domain" description="C3H1-type" evidence="21">
    <location>
        <begin position="15"/>
        <end position="43"/>
    </location>
</feature>
<dbReference type="GO" id="GO:0003723">
    <property type="term" value="F:RNA binding"/>
    <property type="evidence" value="ECO:0007669"/>
    <property type="project" value="TreeGrafter"/>
</dbReference>
<evidence type="ECO:0000256" key="2">
    <source>
        <dbReference type="ARBA" id="ARBA00012376"/>
    </source>
</evidence>
<keyword evidence="13" id="KW-0520">NAD</keyword>
<feature type="compositionally biased region" description="Basic and acidic residues" evidence="20">
    <location>
        <begin position="127"/>
        <end position="150"/>
    </location>
</feature>
<proteinExistence type="inferred from homology"/>
<dbReference type="SUPFAM" id="SSF90229">
    <property type="entry name" value="CCCH zinc finger"/>
    <property type="match status" value="1"/>
</dbReference>
<evidence type="ECO:0000256" key="20">
    <source>
        <dbReference type="SAM" id="MobiDB-lite"/>
    </source>
</evidence>
<evidence type="ECO:0000256" key="9">
    <source>
        <dbReference type="ARBA" id="ARBA00022771"/>
    </source>
</evidence>
<keyword evidence="5" id="KW-0507">mRNA processing</keyword>
<dbReference type="CDD" id="cd02801">
    <property type="entry name" value="DUS_like_FMN"/>
    <property type="match status" value="1"/>
</dbReference>
<dbReference type="GO" id="GO:0050660">
    <property type="term" value="F:flavin adenine dinucleotide binding"/>
    <property type="evidence" value="ECO:0007669"/>
    <property type="project" value="UniProtKB-UniRule"/>
</dbReference>
<dbReference type="HOGENOM" id="CLU_013299_7_3_1"/>
<evidence type="ECO:0000256" key="6">
    <source>
        <dbReference type="ARBA" id="ARBA00022694"/>
    </source>
</evidence>
<dbReference type="GO" id="GO:0008270">
    <property type="term" value="F:zinc ion binding"/>
    <property type="evidence" value="ECO:0007669"/>
    <property type="project" value="UniProtKB-KW"/>
</dbReference>
<feature type="non-terminal residue" evidence="22">
    <location>
        <position position="1"/>
    </location>
</feature>
<evidence type="ECO:0000313" key="22">
    <source>
        <dbReference type="EMBL" id="EEC47063.1"/>
    </source>
</evidence>
<dbReference type="InterPro" id="IPR000571">
    <property type="entry name" value="Znf_CCCH"/>
</dbReference>
<name>B7G230_PHATC</name>
<dbReference type="PROSITE" id="PS01136">
    <property type="entry name" value="UPF0034"/>
    <property type="match status" value="1"/>
</dbReference>
<dbReference type="GO" id="GO:0102265">
    <property type="term" value="F:tRNA-dihydrouridine47 synthase activity"/>
    <property type="evidence" value="ECO:0007669"/>
    <property type="project" value="UniProtKB-EC"/>
</dbReference>
<dbReference type="InterPro" id="IPR018517">
    <property type="entry name" value="tRNA_hU_synthase_CS"/>
</dbReference>
<keyword evidence="8" id="KW-0677">Repeat</keyword>
<dbReference type="SUPFAM" id="SSF51395">
    <property type="entry name" value="FMN-linked oxidoreductases"/>
    <property type="match status" value="1"/>
</dbReference>
<evidence type="ECO:0000256" key="13">
    <source>
        <dbReference type="ARBA" id="ARBA00023027"/>
    </source>
</evidence>
<dbReference type="InterPro" id="IPR035587">
    <property type="entry name" value="DUS-like_FMN-bd"/>
</dbReference>
<evidence type="ECO:0000313" key="23">
    <source>
        <dbReference type="Proteomes" id="UP000000759"/>
    </source>
</evidence>
<dbReference type="Pfam" id="PF25585">
    <property type="entry name" value="zf-CCCH_DUS3L"/>
    <property type="match status" value="1"/>
</dbReference>
<dbReference type="OrthoDB" id="259935at2759"/>
<evidence type="ECO:0000256" key="4">
    <source>
        <dbReference type="ARBA" id="ARBA00022643"/>
    </source>
</evidence>
<comment type="similarity">
    <text evidence="19">Belongs to the dus family. Dus3 subfamily.</text>
</comment>
<protein>
    <recommendedName>
        <fullName evidence="2 19">tRNA-dihydrouridine(47) synthase [NAD(P)(+)]</fullName>
        <ecNumber evidence="19">1.3.1.-</ecNumber>
    </recommendedName>
    <alternativeName>
        <fullName evidence="19">tRNA-dihydrouridine synthase 3</fullName>
    </alternativeName>
</protein>
<comment type="cofactor">
    <cofactor evidence="1 19">
        <name>FMN</name>
        <dbReference type="ChEBI" id="CHEBI:58210"/>
    </cofactor>
</comment>
<dbReference type="PANTHER" id="PTHR45846">
    <property type="entry name" value="TRNA-DIHYDROURIDINE(47) SYNTHASE [NAD(P)(+)]-LIKE"/>
    <property type="match status" value="1"/>
</dbReference>
<keyword evidence="11" id="KW-0521">NADP</keyword>
<evidence type="ECO:0000256" key="8">
    <source>
        <dbReference type="ARBA" id="ARBA00022737"/>
    </source>
</evidence>
<reference evidence="22 23" key="1">
    <citation type="journal article" date="2008" name="Nature">
        <title>The Phaeodactylum genome reveals the evolutionary history of diatom genomes.</title>
        <authorList>
            <person name="Bowler C."/>
            <person name="Allen A.E."/>
            <person name="Badger J.H."/>
            <person name="Grimwood J."/>
            <person name="Jabbari K."/>
            <person name="Kuo A."/>
            <person name="Maheswari U."/>
            <person name="Martens C."/>
            <person name="Maumus F."/>
            <person name="Otillar R.P."/>
            <person name="Rayko E."/>
            <person name="Salamov A."/>
            <person name="Vandepoele K."/>
            <person name="Beszteri B."/>
            <person name="Gruber A."/>
            <person name="Heijde M."/>
            <person name="Katinka M."/>
            <person name="Mock T."/>
            <person name="Valentin K."/>
            <person name="Verret F."/>
            <person name="Berges J.A."/>
            <person name="Brownlee C."/>
            <person name="Cadoret J.P."/>
            <person name="Chiovitti A."/>
            <person name="Choi C.J."/>
            <person name="Coesel S."/>
            <person name="De Martino A."/>
            <person name="Detter J.C."/>
            <person name="Durkin C."/>
            <person name="Falciatore A."/>
            <person name="Fournet J."/>
            <person name="Haruta M."/>
            <person name="Huysman M.J."/>
            <person name="Jenkins B.D."/>
            <person name="Jiroutova K."/>
            <person name="Jorgensen R.E."/>
            <person name="Joubert Y."/>
            <person name="Kaplan A."/>
            <person name="Kroger N."/>
            <person name="Kroth P.G."/>
            <person name="La Roche J."/>
            <person name="Lindquist E."/>
            <person name="Lommer M."/>
            <person name="Martin-Jezequel V."/>
            <person name="Lopez P.J."/>
            <person name="Lucas S."/>
            <person name="Mangogna M."/>
            <person name="McGinnis K."/>
            <person name="Medlin L.K."/>
            <person name="Montsant A."/>
            <person name="Oudot-Le Secq M.P."/>
            <person name="Napoli C."/>
            <person name="Obornik M."/>
            <person name="Parker M.S."/>
            <person name="Petit J.L."/>
            <person name="Porcel B.M."/>
            <person name="Poulsen N."/>
            <person name="Robison M."/>
            <person name="Rychlewski L."/>
            <person name="Rynearson T.A."/>
            <person name="Schmutz J."/>
            <person name="Shapiro H."/>
            <person name="Siaut M."/>
            <person name="Stanley M."/>
            <person name="Sussman M.R."/>
            <person name="Taylor A.R."/>
            <person name="Vardi A."/>
            <person name="von Dassow P."/>
            <person name="Vyverman W."/>
            <person name="Willis A."/>
            <person name="Wyrwicz L.S."/>
            <person name="Rokhsar D.S."/>
            <person name="Weissenbach J."/>
            <person name="Armbrust E.V."/>
            <person name="Green B.R."/>
            <person name="Van de Peer Y."/>
            <person name="Grigoriev I.V."/>
        </authorList>
    </citation>
    <scope>NUCLEOTIDE SEQUENCE [LARGE SCALE GENOMIC DNA]</scope>
    <source>
        <strain evidence="22 23">CCAP 1055/1</strain>
    </source>
</reference>
<evidence type="ECO:0000256" key="19">
    <source>
        <dbReference type="RuleBase" id="RU291113"/>
    </source>
</evidence>
<dbReference type="GeneID" id="7202095"/>
<dbReference type="GO" id="GO:0006397">
    <property type="term" value="P:mRNA processing"/>
    <property type="evidence" value="ECO:0007669"/>
    <property type="project" value="UniProtKB-KW"/>
</dbReference>
<evidence type="ECO:0000256" key="1">
    <source>
        <dbReference type="ARBA" id="ARBA00001917"/>
    </source>
</evidence>
<keyword evidence="23" id="KW-1185">Reference proteome</keyword>
<dbReference type="EC" id="1.3.1.-" evidence="19"/>
<organism evidence="22 23">
    <name type="scientific">Phaeodactylum tricornutum (strain CCAP 1055/1)</name>
    <dbReference type="NCBI Taxonomy" id="556484"/>
    <lineage>
        <taxon>Eukaryota</taxon>
        <taxon>Sar</taxon>
        <taxon>Stramenopiles</taxon>
        <taxon>Ochrophyta</taxon>
        <taxon>Bacillariophyta</taxon>
        <taxon>Bacillariophyceae</taxon>
        <taxon>Bacillariophycidae</taxon>
        <taxon>Naviculales</taxon>
        <taxon>Phaeodactylaceae</taxon>
        <taxon>Phaeodactylum</taxon>
    </lineage>
</organism>
<keyword evidence="3 19" id="KW-0285">Flavoprotein</keyword>
<keyword evidence="9 18" id="KW-0863">Zinc-finger</keyword>
<evidence type="ECO:0000256" key="10">
    <source>
        <dbReference type="ARBA" id="ARBA00022833"/>
    </source>
</evidence>
<evidence type="ECO:0000256" key="5">
    <source>
        <dbReference type="ARBA" id="ARBA00022664"/>
    </source>
</evidence>
<dbReference type="PaxDb" id="2850-Phatr13664"/>
<dbReference type="GO" id="GO:0106414">
    <property type="term" value="F:mRNA dihydrouridine synthase activity"/>
    <property type="evidence" value="ECO:0007669"/>
    <property type="project" value="RHEA"/>
</dbReference>
<dbReference type="InterPro" id="IPR036855">
    <property type="entry name" value="Znf_CCCH_sf"/>
</dbReference>
<dbReference type="InParanoid" id="B7G230"/>
<evidence type="ECO:0000256" key="7">
    <source>
        <dbReference type="ARBA" id="ARBA00022723"/>
    </source>
</evidence>
<evidence type="ECO:0000256" key="14">
    <source>
        <dbReference type="ARBA" id="ARBA00048266"/>
    </source>
</evidence>
<dbReference type="STRING" id="556484.B7G230"/>
<dbReference type="RefSeq" id="XP_002181140.1">
    <property type="nucleotide sequence ID" value="XM_002181104.1"/>
</dbReference>
<dbReference type="PANTHER" id="PTHR45846:SF1">
    <property type="entry name" value="TRNA-DIHYDROURIDINE(47) SYNTHASE [NAD(P)(+)]-LIKE"/>
    <property type="match status" value="1"/>
</dbReference>